<evidence type="ECO:0000256" key="2">
    <source>
        <dbReference type="SAM" id="Phobius"/>
    </source>
</evidence>
<dbReference type="CDD" id="cd05830">
    <property type="entry name" value="Sortase_E"/>
    <property type="match status" value="1"/>
</dbReference>
<dbReference type="Proteomes" id="UP000034613">
    <property type="component" value="Unassembled WGS sequence"/>
</dbReference>
<feature type="transmembrane region" description="Helical" evidence="2">
    <location>
        <begin position="35"/>
        <end position="56"/>
    </location>
</feature>
<proteinExistence type="predicted"/>
<evidence type="ECO:0000313" key="4">
    <source>
        <dbReference type="Proteomes" id="UP000034613"/>
    </source>
</evidence>
<dbReference type="Gene3D" id="2.40.260.10">
    <property type="entry name" value="Sortase"/>
    <property type="match status" value="1"/>
</dbReference>
<gene>
    <name evidence="3" type="ORF">UU03_C0010G0004</name>
</gene>
<name>A0A0G0UU58_9BACT</name>
<dbReference type="AlphaFoldDB" id="A0A0G0UU58"/>
<organism evidence="3 4">
    <name type="scientific">Candidatus Woesebacteria bacterium GW2011_GWA1_40_45</name>
    <dbReference type="NCBI Taxonomy" id="1618554"/>
    <lineage>
        <taxon>Bacteria</taxon>
        <taxon>Candidatus Woeseibacteriota</taxon>
    </lineage>
</organism>
<dbReference type="NCBIfam" id="TIGR01076">
    <property type="entry name" value="sortase_fam"/>
    <property type="match status" value="1"/>
</dbReference>
<dbReference type="SUPFAM" id="SSF63817">
    <property type="entry name" value="Sortase"/>
    <property type="match status" value="1"/>
</dbReference>
<accession>A0A0G0UU58</accession>
<keyword evidence="2" id="KW-0812">Transmembrane</keyword>
<evidence type="ECO:0000256" key="1">
    <source>
        <dbReference type="ARBA" id="ARBA00022801"/>
    </source>
</evidence>
<comment type="caution">
    <text evidence="3">The sequence shown here is derived from an EMBL/GenBank/DDBJ whole genome shotgun (WGS) entry which is preliminary data.</text>
</comment>
<evidence type="ECO:0000313" key="3">
    <source>
        <dbReference type="EMBL" id="KKR63175.1"/>
    </source>
</evidence>
<protein>
    <submittedName>
        <fullName evidence="3">Sortase family protein</fullName>
    </submittedName>
</protein>
<reference evidence="3 4" key="1">
    <citation type="journal article" date="2015" name="Nature">
        <title>rRNA introns, odd ribosomes, and small enigmatic genomes across a large radiation of phyla.</title>
        <authorList>
            <person name="Brown C.T."/>
            <person name="Hug L.A."/>
            <person name="Thomas B.C."/>
            <person name="Sharon I."/>
            <person name="Castelle C.J."/>
            <person name="Singh A."/>
            <person name="Wilkins M.J."/>
            <person name="Williams K.H."/>
            <person name="Banfield J.F."/>
        </authorList>
    </citation>
    <scope>NUCLEOTIDE SEQUENCE [LARGE SCALE GENOMIC DNA]</scope>
</reference>
<dbReference type="InterPro" id="IPR005754">
    <property type="entry name" value="Sortase"/>
</dbReference>
<dbReference type="Pfam" id="PF04203">
    <property type="entry name" value="Sortase"/>
    <property type="match status" value="1"/>
</dbReference>
<dbReference type="EMBL" id="LBZB01000010">
    <property type="protein sequence ID" value="KKR63175.1"/>
    <property type="molecule type" value="Genomic_DNA"/>
</dbReference>
<sequence>MFPRGTVYKSGYPSYGEITLGASLKTKIAYTLARGIGAGLIGFAVISMIFTLGPVVKEEVLYDLGFKKFQVPYSQADLAKADSIVQVQKEAAIYGVGSYFSVIVPKIGAYSDIVANVDASDEKEYLSALEKGVAHAKGTYFPGQGENIFLFSHSTDSPVNIARYNAVFYLLGKLETGDKIIVFFADKKYEYRVEEKKVVAANDTSWLTNKGQGERLILQTCDPPGTTWKRLLVIAKPVRVDPFD</sequence>
<dbReference type="InterPro" id="IPR023365">
    <property type="entry name" value="Sortase_dom-sf"/>
</dbReference>
<keyword evidence="2" id="KW-0472">Membrane</keyword>
<keyword evidence="1" id="KW-0378">Hydrolase</keyword>
<dbReference type="GO" id="GO:0016787">
    <property type="term" value="F:hydrolase activity"/>
    <property type="evidence" value="ECO:0007669"/>
    <property type="project" value="UniProtKB-KW"/>
</dbReference>
<keyword evidence="2" id="KW-1133">Transmembrane helix</keyword>
<dbReference type="InterPro" id="IPR042003">
    <property type="entry name" value="Sortase_E"/>
</dbReference>